<evidence type="ECO:0000259" key="3">
    <source>
        <dbReference type="Pfam" id="PF00891"/>
    </source>
</evidence>
<evidence type="ECO:0000313" key="4">
    <source>
        <dbReference type="EMBL" id="KIW70224.1"/>
    </source>
</evidence>
<accession>A0A0D2GDK5</accession>
<dbReference type="PANTHER" id="PTHR43712:SF18">
    <property type="entry name" value="PUTATIVE (AFU_ORTHOLOGUE AFUA_4G14240)-RELATED"/>
    <property type="match status" value="1"/>
</dbReference>
<gene>
    <name evidence="4" type="ORF">PV04_02516</name>
</gene>
<dbReference type="Gene3D" id="3.40.50.150">
    <property type="entry name" value="Vaccinia Virus protein VP39"/>
    <property type="match status" value="1"/>
</dbReference>
<dbReference type="SUPFAM" id="SSF53335">
    <property type="entry name" value="S-adenosyl-L-methionine-dependent methyltransferases"/>
    <property type="match status" value="1"/>
</dbReference>
<dbReference type="InterPro" id="IPR029063">
    <property type="entry name" value="SAM-dependent_MTases_sf"/>
</dbReference>
<protein>
    <recommendedName>
        <fullName evidence="3">O-methyltransferase C-terminal domain-containing protein</fullName>
    </recommendedName>
</protein>
<keyword evidence="2" id="KW-1133">Transmembrane helix</keyword>
<dbReference type="PANTHER" id="PTHR43712">
    <property type="entry name" value="PUTATIVE (AFU_ORTHOLOGUE AFUA_4G14580)-RELATED"/>
    <property type="match status" value="1"/>
</dbReference>
<sequence>MDSPGARLASTVTAVAALGFIPVAIHFNFFPLVNRLGPVVTAHELTNASDAERSDEEKQTSPLCLRLTEDTMFAMAGLGLVDLVDDTTYQVNDITAHMVAVPSSLDGMLHFSTEPVWAAAFLMKQLRDTNFEYPFQENKTPTQYGYKLIGEERFANEHTYSIMHMQGRMPSFSRFMEGKFGKFGTMPDRVKSFGYDLGSAISGKESDVVIVDVGGARGEMLLEVKAAYPHLKKENLVLQDFHPDMVNGESLTIQHWDFKDDSPQPVRGALVYSLTHIYHNLSDLEALRLMKKVADAMEPYSTMLIHEFAKNPTYGKMHATMITLYAGRIRSSREWKQMAALVGLEVTFEVYPVAGEGLVEMRKLRTANGAV</sequence>
<dbReference type="InterPro" id="IPR001077">
    <property type="entry name" value="COMT_C"/>
</dbReference>
<feature type="active site" description="Proton acceptor" evidence="1">
    <location>
        <position position="279"/>
    </location>
</feature>
<keyword evidence="2" id="KW-0812">Transmembrane</keyword>
<dbReference type="EMBL" id="KN846957">
    <property type="protein sequence ID" value="KIW70224.1"/>
    <property type="molecule type" value="Genomic_DNA"/>
</dbReference>
<keyword evidence="5" id="KW-1185">Reference proteome</keyword>
<keyword evidence="2" id="KW-0472">Membrane</keyword>
<feature type="transmembrane region" description="Helical" evidence="2">
    <location>
        <begin position="12"/>
        <end position="33"/>
    </location>
</feature>
<organism evidence="4 5">
    <name type="scientific">Phialophora macrospora</name>
    <dbReference type="NCBI Taxonomy" id="1851006"/>
    <lineage>
        <taxon>Eukaryota</taxon>
        <taxon>Fungi</taxon>
        <taxon>Dikarya</taxon>
        <taxon>Ascomycota</taxon>
        <taxon>Pezizomycotina</taxon>
        <taxon>Eurotiomycetes</taxon>
        <taxon>Chaetothyriomycetidae</taxon>
        <taxon>Chaetothyriales</taxon>
        <taxon>Herpotrichiellaceae</taxon>
        <taxon>Phialophora</taxon>
    </lineage>
</organism>
<evidence type="ECO:0000256" key="1">
    <source>
        <dbReference type="PIRSR" id="PIRSR005739-1"/>
    </source>
</evidence>
<dbReference type="Proteomes" id="UP000054266">
    <property type="component" value="Unassembled WGS sequence"/>
</dbReference>
<dbReference type="GO" id="GO:0008171">
    <property type="term" value="F:O-methyltransferase activity"/>
    <property type="evidence" value="ECO:0007669"/>
    <property type="project" value="InterPro"/>
</dbReference>
<dbReference type="GO" id="GO:0032259">
    <property type="term" value="P:methylation"/>
    <property type="evidence" value="ECO:0007669"/>
    <property type="project" value="UniProtKB-KW"/>
</dbReference>
<evidence type="ECO:0000313" key="5">
    <source>
        <dbReference type="Proteomes" id="UP000054266"/>
    </source>
</evidence>
<reference evidence="4 5" key="1">
    <citation type="submission" date="2015-01" db="EMBL/GenBank/DDBJ databases">
        <title>The Genome Sequence of Capronia semiimmersa CBS27337.</title>
        <authorList>
            <consortium name="The Broad Institute Genomics Platform"/>
            <person name="Cuomo C."/>
            <person name="de Hoog S."/>
            <person name="Gorbushina A."/>
            <person name="Stielow B."/>
            <person name="Teixiera M."/>
            <person name="Abouelleil A."/>
            <person name="Chapman S.B."/>
            <person name="Priest M."/>
            <person name="Young S.K."/>
            <person name="Wortman J."/>
            <person name="Nusbaum C."/>
            <person name="Birren B."/>
        </authorList>
    </citation>
    <scope>NUCLEOTIDE SEQUENCE [LARGE SCALE GENOMIC DNA]</scope>
    <source>
        <strain evidence="4 5">CBS 27337</strain>
    </source>
</reference>
<evidence type="ECO:0000256" key="2">
    <source>
        <dbReference type="SAM" id="Phobius"/>
    </source>
</evidence>
<dbReference type="HOGENOM" id="CLU_064550_0_0_1"/>
<name>A0A0D2GDK5_9EURO</name>
<proteinExistence type="predicted"/>
<dbReference type="Pfam" id="PF00891">
    <property type="entry name" value="Methyltransf_2"/>
    <property type="match status" value="1"/>
</dbReference>
<feature type="domain" description="O-methyltransferase C-terminal" evidence="3">
    <location>
        <begin position="209"/>
        <end position="343"/>
    </location>
</feature>
<dbReference type="AlphaFoldDB" id="A0A0D2GDK5"/>